<dbReference type="InterPro" id="IPR051006">
    <property type="entry name" value="TCR_variable_domain"/>
</dbReference>
<keyword evidence="4" id="KW-0675">Receptor</keyword>
<dbReference type="InterPro" id="IPR007110">
    <property type="entry name" value="Ig-like_dom"/>
</dbReference>
<name>A0ABM1TWE5_MICOH</name>
<keyword evidence="9" id="KW-1185">Reference proteome</keyword>
<gene>
    <name evidence="10" type="primary">LOC113455787</name>
</gene>
<keyword evidence="2" id="KW-0391">Immunity</keyword>
<dbReference type="InterPro" id="IPR013783">
    <property type="entry name" value="Ig-like_fold"/>
</dbReference>
<dbReference type="CDD" id="cd04983">
    <property type="entry name" value="IgV_TCR_alpha"/>
    <property type="match status" value="1"/>
</dbReference>
<evidence type="ECO:0000256" key="7">
    <source>
        <dbReference type="SAM" id="SignalP"/>
    </source>
</evidence>
<organism evidence="9 10">
    <name type="scientific">Microtus ochrogaster</name>
    <name type="common">Prairie vole</name>
    <dbReference type="NCBI Taxonomy" id="79684"/>
    <lineage>
        <taxon>Eukaryota</taxon>
        <taxon>Metazoa</taxon>
        <taxon>Chordata</taxon>
        <taxon>Craniata</taxon>
        <taxon>Vertebrata</taxon>
        <taxon>Euteleostomi</taxon>
        <taxon>Mammalia</taxon>
        <taxon>Eutheria</taxon>
        <taxon>Euarchontoglires</taxon>
        <taxon>Glires</taxon>
        <taxon>Rodentia</taxon>
        <taxon>Myomorpha</taxon>
        <taxon>Muroidea</taxon>
        <taxon>Cricetidae</taxon>
        <taxon>Arvicolinae</taxon>
        <taxon>Microtus</taxon>
    </lineage>
</organism>
<sequence length="229" mass="26133">MKTYVPTLFMLSWLQLDGVSQGEQVEQRPSTLRVQEGARAVINCTYEDNMSSYFPWYKQEPGKHHKLIIDIRSNMERKQDQRLIISHDKKAKHVSLHITDTQLGDSAMYFCAARVSSQEKVQQNPEFLSVSEGATASLNCTSNDRNYNYFWWYKQYPGKGPMFLMSIFSNGEKKEGRFTVHLNQESLHVSLHIRDSQLSDSAVYLCAVSTQCSPGTCSLHPNLQGPSKV</sequence>
<accession>A0ABM1TWE5</accession>
<dbReference type="Proteomes" id="UP000694915">
    <property type="component" value="Unplaced"/>
</dbReference>
<feature type="domain" description="Ig-like" evidence="8">
    <location>
        <begin position="130"/>
        <end position="224"/>
    </location>
</feature>
<dbReference type="InterPro" id="IPR003599">
    <property type="entry name" value="Ig_sub"/>
</dbReference>
<evidence type="ECO:0000256" key="3">
    <source>
        <dbReference type="ARBA" id="ARBA00023130"/>
    </source>
</evidence>
<evidence type="ECO:0000313" key="10">
    <source>
        <dbReference type="RefSeq" id="XP_026634057.1"/>
    </source>
</evidence>
<feature type="chain" id="PRO_5046843635" evidence="7">
    <location>
        <begin position="23"/>
        <end position="229"/>
    </location>
</feature>
<dbReference type="RefSeq" id="XP_026634057.1">
    <property type="nucleotide sequence ID" value="XM_026778256.1"/>
</dbReference>
<keyword evidence="3" id="KW-1064">Adaptive immunity</keyword>
<protein>
    <submittedName>
        <fullName evidence="10">Uncharacterized protein LOC113455787</fullName>
    </submittedName>
</protein>
<dbReference type="InterPro" id="IPR036179">
    <property type="entry name" value="Ig-like_dom_sf"/>
</dbReference>
<keyword evidence="6" id="KW-1279">T cell receptor</keyword>
<feature type="domain" description="Ig-like" evidence="8">
    <location>
        <begin position="6"/>
        <end position="122"/>
    </location>
</feature>
<evidence type="ECO:0000256" key="4">
    <source>
        <dbReference type="ARBA" id="ARBA00023170"/>
    </source>
</evidence>
<evidence type="ECO:0000256" key="2">
    <source>
        <dbReference type="ARBA" id="ARBA00022859"/>
    </source>
</evidence>
<dbReference type="SUPFAM" id="SSF48726">
    <property type="entry name" value="Immunoglobulin"/>
    <property type="match status" value="2"/>
</dbReference>
<dbReference type="Gene3D" id="2.60.40.10">
    <property type="entry name" value="Immunoglobulins"/>
    <property type="match status" value="2"/>
</dbReference>
<dbReference type="PANTHER" id="PTHR19343">
    <property type="entry name" value="T CELL RECEPTOR ALPHA VARIABLE 1-2"/>
    <property type="match status" value="1"/>
</dbReference>
<evidence type="ECO:0000256" key="6">
    <source>
        <dbReference type="ARBA" id="ARBA00043266"/>
    </source>
</evidence>
<dbReference type="PANTHER" id="PTHR19343:SF3">
    <property type="entry name" value="T CELL RECEPTOR ALPHA VARIABLE 12-2"/>
    <property type="match status" value="1"/>
</dbReference>
<evidence type="ECO:0000256" key="5">
    <source>
        <dbReference type="ARBA" id="ARBA00023319"/>
    </source>
</evidence>
<evidence type="ECO:0000259" key="8">
    <source>
        <dbReference type="PROSITE" id="PS50835"/>
    </source>
</evidence>
<evidence type="ECO:0000313" key="9">
    <source>
        <dbReference type="Proteomes" id="UP000694915"/>
    </source>
</evidence>
<keyword evidence="5" id="KW-0393">Immunoglobulin domain</keyword>
<proteinExistence type="predicted"/>
<evidence type="ECO:0000256" key="1">
    <source>
        <dbReference type="ARBA" id="ARBA00022729"/>
    </source>
</evidence>
<dbReference type="GeneID" id="113455787"/>
<dbReference type="SMART" id="SM00406">
    <property type="entry name" value="IGv"/>
    <property type="match status" value="2"/>
</dbReference>
<reference evidence="10" key="1">
    <citation type="submission" date="2025-08" db="UniProtKB">
        <authorList>
            <consortium name="RefSeq"/>
        </authorList>
    </citation>
    <scope>IDENTIFICATION</scope>
</reference>
<dbReference type="Pfam" id="PF07686">
    <property type="entry name" value="V-set"/>
    <property type="match status" value="2"/>
</dbReference>
<dbReference type="SMART" id="SM00409">
    <property type="entry name" value="IG"/>
    <property type="match status" value="2"/>
</dbReference>
<dbReference type="PROSITE" id="PS50835">
    <property type="entry name" value="IG_LIKE"/>
    <property type="match status" value="2"/>
</dbReference>
<feature type="signal peptide" evidence="7">
    <location>
        <begin position="1"/>
        <end position="22"/>
    </location>
</feature>
<dbReference type="InterPro" id="IPR013106">
    <property type="entry name" value="Ig_V-set"/>
</dbReference>
<keyword evidence="1 7" id="KW-0732">Signal</keyword>